<feature type="region of interest" description="Disordered" evidence="1">
    <location>
        <begin position="29"/>
        <end position="81"/>
    </location>
</feature>
<dbReference type="AlphaFoldDB" id="A0A7S4HN14"/>
<reference evidence="2" key="1">
    <citation type="submission" date="2021-01" db="EMBL/GenBank/DDBJ databases">
        <authorList>
            <person name="Corre E."/>
            <person name="Pelletier E."/>
            <person name="Niang G."/>
            <person name="Scheremetjew M."/>
            <person name="Finn R."/>
            <person name="Kale V."/>
            <person name="Holt S."/>
            <person name="Cochrane G."/>
            <person name="Meng A."/>
            <person name="Brown T."/>
            <person name="Cohen L."/>
        </authorList>
    </citation>
    <scope>NUCLEOTIDE SEQUENCE</scope>
    <source>
        <strain evidence="2">Isolate 1302-5</strain>
    </source>
</reference>
<protein>
    <submittedName>
        <fullName evidence="2">Uncharacterized protein</fullName>
    </submittedName>
</protein>
<accession>A0A7S4HN14</accession>
<feature type="compositionally biased region" description="Basic and acidic residues" evidence="1">
    <location>
        <begin position="47"/>
        <end position="70"/>
    </location>
</feature>
<dbReference type="EMBL" id="HBKQ01002837">
    <property type="protein sequence ID" value="CAE2204103.1"/>
    <property type="molecule type" value="Transcribed_RNA"/>
</dbReference>
<gene>
    <name evidence="2" type="ORF">OAUR00152_LOCUS1938</name>
</gene>
<organism evidence="2">
    <name type="scientific">Odontella aurita</name>
    <dbReference type="NCBI Taxonomy" id="265563"/>
    <lineage>
        <taxon>Eukaryota</taxon>
        <taxon>Sar</taxon>
        <taxon>Stramenopiles</taxon>
        <taxon>Ochrophyta</taxon>
        <taxon>Bacillariophyta</taxon>
        <taxon>Mediophyceae</taxon>
        <taxon>Biddulphiophycidae</taxon>
        <taxon>Eupodiscales</taxon>
        <taxon>Odontellaceae</taxon>
        <taxon>Odontella</taxon>
    </lineage>
</organism>
<proteinExistence type="predicted"/>
<name>A0A7S4HN14_9STRA</name>
<evidence type="ECO:0000313" key="2">
    <source>
        <dbReference type="EMBL" id="CAE2204103.1"/>
    </source>
</evidence>
<sequence length="169" mass="18804">MAEESSSDSEWAVDDIPLPQSKRITASCASVNDEDWEPSEAGNENSHYGDEFWDKADVESSSFDDKKVESKQSTASDGGEPMIIVDMTNLSHEQLHSRFDKNSVNDSAAASELRKAVEGKYEEYAKNADLLAQGTIIPCGTTVWRMALVKLREDRPGHYFSPIFPPKKK</sequence>
<evidence type="ECO:0000256" key="1">
    <source>
        <dbReference type="SAM" id="MobiDB-lite"/>
    </source>
</evidence>